<dbReference type="Proteomes" id="UP000033033">
    <property type="component" value="Chromosome"/>
</dbReference>
<dbReference type="SUPFAM" id="SSF53448">
    <property type="entry name" value="Nucleotide-diphospho-sugar transferases"/>
    <property type="match status" value="1"/>
</dbReference>
<keyword evidence="3" id="KW-1185">Reference proteome</keyword>
<dbReference type="Gene3D" id="3.90.550.10">
    <property type="entry name" value="Spore Coat Polysaccharide Biosynthesis Protein SpsA, Chain A"/>
    <property type="match status" value="1"/>
</dbReference>
<dbReference type="AlphaFoldDB" id="A0A0E3QW69"/>
<name>A0A0E3QW69_METBA</name>
<dbReference type="STRING" id="1434108.MSBRM_2722"/>
<proteinExistence type="predicted"/>
<organism evidence="2 3">
    <name type="scientific">Methanosarcina barkeri MS</name>
    <dbReference type="NCBI Taxonomy" id="1434108"/>
    <lineage>
        <taxon>Archaea</taxon>
        <taxon>Methanobacteriati</taxon>
        <taxon>Methanobacteriota</taxon>
        <taxon>Stenosarchaea group</taxon>
        <taxon>Methanomicrobia</taxon>
        <taxon>Methanosarcinales</taxon>
        <taxon>Methanosarcinaceae</taxon>
        <taxon>Methanosarcina</taxon>
    </lineage>
</organism>
<evidence type="ECO:0000313" key="2">
    <source>
        <dbReference type="EMBL" id="AKB55720.1"/>
    </source>
</evidence>
<accession>A0A0E3QW69</accession>
<dbReference type="InterPro" id="IPR029044">
    <property type="entry name" value="Nucleotide-diphossugar_trans"/>
</dbReference>
<keyword evidence="2" id="KW-0808">Transferase</keyword>
<dbReference type="PANTHER" id="PTHR22916">
    <property type="entry name" value="GLYCOSYLTRANSFERASE"/>
    <property type="match status" value="1"/>
</dbReference>
<protein>
    <submittedName>
        <fullName evidence="2">Beta-1,3-glucosyltransferase</fullName>
    </submittedName>
</protein>
<reference evidence="2 3" key="1">
    <citation type="submission" date="2014-07" db="EMBL/GenBank/DDBJ databases">
        <title>Methanogenic archaea and the global carbon cycle.</title>
        <authorList>
            <person name="Henriksen J.R."/>
            <person name="Luke J."/>
            <person name="Reinhart S."/>
            <person name="Benedict M.N."/>
            <person name="Youngblut N.D."/>
            <person name="Metcalf M.E."/>
            <person name="Whitaker R.J."/>
            <person name="Metcalf W.W."/>
        </authorList>
    </citation>
    <scope>NUCLEOTIDE SEQUENCE [LARGE SCALE GENOMIC DNA]</scope>
    <source>
        <strain evidence="2 3">MS</strain>
    </source>
</reference>
<evidence type="ECO:0000259" key="1">
    <source>
        <dbReference type="Pfam" id="PF00535"/>
    </source>
</evidence>
<gene>
    <name evidence="2" type="ORF">MSBRM_2722</name>
</gene>
<dbReference type="EMBL" id="CP009528">
    <property type="protein sequence ID" value="AKB55720.1"/>
    <property type="molecule type" value="Genomic_DNA"/>
</dbReference>
<dbReference type="KEGG" id="mby:MSBRM_2722"/>
<dbReference type="PATRIC" id="fig|1434108.4.peg.3475"/>
<dbReference type="PANTHER" id="PTHR22916:SF3">
    <property type="entry name" value="UDP-GLCNAC:BETAGAL BETA-1,3-N-ACETYLGLUCOSAMINYLTRANSFERASE-LIKE PROTEIN 1"/>
    <property type="match status" value="1"/>
</dbReference>
<dbReference type="HOGENOM" id="CLU_025996_0_5_2"/>
<dbReference type="InterPro" id="IPR001173">
    <property type="entry name" value="Glyco_trans_2-like"/>
</dbReference>
<dbReference type="GeneID" id="24846028"/>
<sequence>MLNEKPTVSVILPTYNRAHLVGRAIQSVLDQMYQDFEIIVVDDGSGDNTEEIINGFTDTRIRYVKHQKNKGGSAARNTGIKLAKGKYIAFQDSDDEWLPDKLEKQMKAFKKASDEVGVVYTGFHRIKDGITYYVPSDDITKKEGNIHDILLYGNFVTTQVAVVNAECFKKVGMFDESLPRLQDWELWLRISKYYNFSCIDEPLVKSFYQEDSISSNPVALNTAYKLILKKHFQDFSKDKNVLAHYYFVMGQQLYLNGKKKGWNTYYLDAIKVNPYNIRLLVDIFRSFFDHN</sequence>
<dbReference type="GO" id="GO:0016758">
    <property type="term" value="F:hexosyltransferase activity"/>
    <property type="evidence" value="ECO:0007669"/>
    <property type="project" value="UniProtKB-ARBA"/>
</dbReference>
<dbReference type="Pfam" id="PF00535">
    <property type="entry name" value="Glycos_transf_2"/>
    <property type="match status" value="1"/>
</dbReference>
<evidence type="ECO:0000313" key="3">
    <source>
        <dbReference type="Proteomes" id="UP000033033"/>
    </source>
</evidence>
<feature type="domain" description="Glycosyltransferase 2-like" evidence="1">
    <location>
        <begin position="9"/>
        <end position="139"/>
    </location>
</feature>
<dbReference type="RefSeq" id="WP_048121352.1">
    <property type="nucleotide sequence ID" value="NZ_CP009528.1"/>
</dbReference>